<feature type="coiled-coil region" evidence="1">
    <location>
        <begin position="172"/>
        <end position="206"/>
    </location>
</feature>
<dbReference type="RefSeq" id="WP_091458961.1">
    <property type="nucleotide sequence ID" value="NZ_FOGD01000014.1"/>
</dbReference>
<keyword evidence="2" id="KW-0732">Signal</keyword>
<keyword evidence="4" id="KW-1185">Reference proteome</keyword>
<proteinExistence type="predicted"/>
<name>A0A1H9RV35_9BURK</name>
<dbReference type="PROSITE" id="PS51257">
    <property type="entry name" value="PROKAR_LIPOPROTEIN"/>
    <property type="match status" value="1"/>
</dbReference>
<sequence length="253" mass="28513">MIHLKKNIIALLVVSLAIVGCGKTTFNSEDPNSVINMTKGMSSSEAISFIGDAEIAGAALGGQYKLNGYSVDEIVFEAKKAKDFRDKKNILFLKEKINFMRKNSINTVNIHISNLGFMNEPREGYIYKKDYSAEDLEKQLSDILKIHGMNDDNLNEKNKSEDLKISNPDSQVETYKKEVEKKDVQKQNNEKELKELSLAAKEAIDKGFVEIEDVEVSKCTDEKINNIKKEMGDDYVINYSTYNQAAVECGFNI</sequence>
<feature type="chain" id="PRO_5011698020" description="Lipoprotein" evidence="2">
    <location>
        <begin position="23"/>
        <end position="253"/>
    </location>
</feature>
<evidence type="ECO:0000313" key="4">
    <source>
        <dbReference type="Proteomes" id="UP000199766"/>
    </source>
</evidence>
<protein>
    <recommendedName>
        <fullName evidence="5">Lipoprotein</fullName>
    </recommendedName>
</protein>
<feature type="signal peptide" evidence="2">
    <location>
        <begin position="1"/>
        <end position="22"/>
    </location>
</feature>
<dbReference type="Proteomes" id="UP000199766">
    <property type="component" value="Unassembled WGS sequence"/>
</dbReference>
<dbReference type="EMBL" id="FOGD01000014">
    <property type="protein sequence ID" value="SER76295.1"/>
    <property type="molecule type" value="Genomic_DNA"/>
</dbReference>
<evidence type="ECO:0008006" key="5">
    <source>
        <dbReference type="Google" id="ProtNLM"/>
    </source>
</evidence>
<evidence type="ECO:0000313" key="3">
    <source>
        <dbReference type="EMBL" id="SER76295.1"/>
    </source>
</evidence>
<keyword evidence="1" id="KW-0175">Coiled coil</keyword>
<organism evidence="3 4">
    <name type="scientific">Giesbergeria anulus</name>
    <dbReference type="NCBI Taxonomy" id="180197"/>
    <lineage>
        <taxon>Bacteria</taxon>
        <taxon>Pseudomonadati</taxon>
        <taxon>Pseudomonadota</taxon>
        <taxon>Betaproteobacteria</taxon>
        <taxon>Burkholderiales</taxon>
        <taxon>Comamonadaceae</taxon>
        <taxon>Giesbergeria</taxon>
    </lineage>
</organism>
<accession>A0A1H9RV35</accession>
<evidence type="ECO:0000256" key="2">
    <source>
        <dbReference type="SAM" id="SignalP"/>
    </source>
</evidence>
<evidence type="ECO:0000256" key="1">
    <source>
        <dbReference type="SAM" id="Coils"/>
    </source>
</evidence>
<reference evidence="3 4" key="1">
    <citation type="submission" date="2016-10" db="EMBL/GenBank/DDBJ databases">
        <authorList>
            <person name="de Groot N.N."/>
        </authorList>
    </citation>
    <scope>NUCLEOTIDE SEQUENCE [LARGE SCALE GENOMIC DNA]</scope>
    <source>
        <strain evidence="3 4">ATCC 35958</strain>
    </source>
</reference>
<gene>
    <name evidence="3" type="ORF">SAMN02982919_02969</name>
</gene>
<dbReference type="AlphaFoldDB" id="A0A1H9RV35"/>
<dbReference type="OrthoDB" id="554178at80840"/>